<evidence type="ECO:0000313" key="2">
    <source>
        <dbReference type="EMBL" id="CAG8548547.1"/>
    </source>
</evidence>
<proteinExistence type="predicted"/>
<name>A0A9N9FQ44_9GLOM</name>
<feature type="region of interest" description="Disordered" evidence="1">
    <location>
        <begin position="176"/>
        <end position="196"/>
    </location>
</feature>
<evidence type="ECO:0000313" key="3">
    <source>
        <dbReference type="Proteomes" id="UP000789572"/>
    </source>
</evidence>
<feature type="compositionally biased region" description="Basic residues" evidence="1">
    <location>
        <begin position="187"/>
        <end position="196"/>
    </location>
</feature>
<protein>
    <submittedName>
        <fullName evidence="2">3368_t:CDS:1</fullName>
    </submittedName>
</protein>
<evidence type="ECO:0000256" key="1">
    <source>
        <dbReference type="SAM" id="MobiDB-lite"/>
    </source>
</evidence>
<reference evidence="2" key="1">
    <citation type="submission" date="2021-06" db="EMBL/GenBank/DDBJ databases">
        <authorList>
            <person name="Kallberg Y."/>
            <person name="Tangrot J."/>
            <person name="Rosling A."/>
        </authorList>
    </citation>
    <scope>NUCLEOTIDE SEQUENCE</scope>
    <source>
        <strain evidence="2">IA702</strain>
    </source>
</reference>
<dbReference type="EMBL" id="CAJVPJ010000681">
    <property type="protein sequence ID" value="CAG8548547.1"/>
    <property type="molecule type" value="Genomic_DNA"/>
</dbReference>
<comment type="caution">
    <text evidence="2">The sequence shown here is derived from an EMBL/GenBank/DDBJ whole genome shotgun (WGS) entry which is preliminary data.</text>
</comment>
<gene>
    <name evidence="2" type="ORF">POCULU_LOCUS4901</name>
</gene>
<accession>A0A9N9FQ44</accession>
<dbReference type="AlphaFoldDB" id="A0A9N9FQ44"/>
<feature type="compositionally biased region" description="Low complexity" evidence="1">
    <location>
        <begin position="176"/>
        <end position="186"/>
    </location>
</feature>
<organism evidence="2 3">
    <name type="scientific">Paraglomus occultum</name>
    <dbReference type="NCBI Taxonomy" id="144539"/>
    <lineage>
        <taxon>Eukaryota</taxon>
        <taxon>Fungi</taxon>
        <taxon>Fungi incertae sedis</taxon>
        <taxon>Mucoromycota</taxon>
        <taxon>Glomeromycotina</taxon>
        <taxon>Glomeromycetes</taxon>
        <taxon>Paraglomerales</taxon>
        <taxon>Paraglomeraceae</taxon>
        <taxon>Paraglomus</taxon>
    </lineage>
</organism>
<keyword evidence="3" id="KW-1185">Reference proteome</keyword>
<sequence>MPPITFQVQLPFTTAKILCKSMSHCNSGKLEREAEHQTARLSSATLRTQPAFTAQTIPPLATIQLSSNALQTKAHFTPQSELSATIYASSSPTCKNSRSPQICLVCVARISEFVHSQKEESLSAAYVFIDNTTVLQFANSDSEKKKLVDESHNNQLNMTDRRKEKVCFHLTFEDIPSSGPSSPTPSLHRRHHHQFHHRRLHSSLPQEFTYMKNEYEIAAWVSDHKRILDLAISIRKAKRQRIDDDSEDDNVGKMIGNNRVGTLVI</sequence>
<dbReference type="Proteomes" id="UP000789572">
    <property type="component" value="Unassembled WGS sequence"/>
</dbReference>